<evidence type="ECO:0000313" key="5">
    <source>
        <dbReference type="Proteomes" id="UP000784286"/>
    </source>
</evidence>
<dbReference type="Gene3D" id="3.10.50.40">
    <property type="match status" value="1"/>
</dbReference>
<gene>
    <name evidence="4" type="ORF">H9928_12150</name>
</gene>
<evidence type="ECO:0000256" key="1">
    <source>
        <dbReference type="PROSITE-ProRule" id="PRU00278"/>
    </source>
</evidence>
<reference evidence="4" key="1">
    <citation type="journal article" date="2021" name="PeerJ">
        <title>Extensive microbial diversity within the chicken gut microbiome revealed by metagenomics and culture.</title>
        <authorList>
            <person name="Gilroy R."/>
            <person name="Ravi A."/>
            <person name="Getino M."/>
            <person name="Pursley I."/>
            <person name="Horton D.L."/>
            <person name="Alikhan N.F."/>
            <person name="Baker D."/>
            <person name="Gharbi K."/>
            <person name="Hall N."/>
            <person name="Watson M."/>
            <person name="Adriaenssens E.M."/>
            <person name="Foster-Nyarko E."/>
            <person name="Jarju S."/>
            <person name="Secka A."/>
            <person name="Antonio M."/>
            <person name="Oren A."/>
            <person name="Chaudhuri R.R."/>
            <person name="La Ragione R."/>
            <person name="Hildebrand F."/>
            <person name="Pallen M.J."/>
        </authorList>
    </citation>
    <scope>NUCLEOTIDE SEQUENCE</scope>
    <source>
        <strain evidence="4">8470</strain>
    </source>
</reference>
<protein>
    <submittedName>
        <fullName evidence="4">Peptidyl-prolyl cis-trans isomerase</fullName>
    </submittedName>
</protein>
<dbReference type="EMBL" id="JAHLFJ010000109">
    <property type="protein sequence ID" value="MBU3857265.1"/>
    <property type="molecule type" value="Genomic_DNA"/>
</dbReference>
<dbReference type="Proteomes" id="UP000784286">
    <property type="component" value="Unassembled WGS sequence"/>
</dbReference>
<dbReference type="Pfam" id="PF00639">
    <property type="entry name" value="Rotamase"/>
    <property type="match status" value="1"/>
</dbReference>
<accession>A0A948X3M2</accession>
<dbReference type="PANTHER" id="PTHR47245:SF2">
    <property type="entry name" value="PEPTIDYL-PROLYL CIS-TRANS ISOMERASE HP_0175-RELATED"/>
    <property type="match status" value="1"/>
</dbReference>
<dbReference type="GO" id="GO:0003755">
    <property type="term" value="F:peptidyl-prolyl cis-trans isomerase activity"/>
    <property type="evidence" value="ECO:0007669"/>
    <property type="project" value="UniProtKB-KW"/>
</dbReference>
<dbReference type="PROSITE" id="PS50198">
    <property type="entry name" value="PPIC_PPIASE_2"/>
    <property type="match status" value="1"/>
</dbReference>
<sequence>MMWQKLLLVSALGIALDCASLRAGTDADILFTLNGNPVSVGEFNGYCERSGAGEGEFSERLFNYFLYFKLKVADARRMKIDTLMDFRLQCRMLQGQALEHYVAQAEGKKDYSSLNGSKSHGNFPADDWVKIQHITLSLPQHSSAGDERKAEQRMDSVYHALKHGASFEFMASRYGQGEGFAYRPDEWLPLSALLDEFVGKLEQLKPGEFSTPFYSPLGVHIVRLIDRRHGMEAESAVPDRGLPEKKAQLPFAGSDLFRAWKDGTDNWPVAVSALLNRVEDELLAVYWDKMQGKTMPLEVSDEDLERYFKSHRKEYQWSLPHFRGGVVHCLDKKSASRLKKILKKIPYSQWNEKIRELAAEDERLEAVVETGVFRIGVNAYVDRLAFKCGSFVPFPDLPFTFVLGKRLKKGPESYLDVIDEVRKDYLCSCQDARLAELKNRYLVEINKEVLKTVNCGGSN</sequence>
<feature type="signal peptide" evidence="2">
    <location>
        <begin position="1"/>
        <end position="23"/>
    </location>
</feature>
<evidence type="ECO:0000256" key="2">
    <source>
        <dbReference type="SAM" id="SignalP"/>
    </source>
</evidence>
<feature type="chain" id="PRO_5037879465" evidence="2">
    <location>
        <begin position="24"/>
        <end position="459"/>
    </location>
</feature>
<dbReference type="SUPFAM" id="SSF54534">
    <property type="entry name" value="FKBP-like"/>
    <property type="match status" value="1"/>
</dbReference>
<feature type="domain" description="PpiC" evidence="3">
    <location>
        <begin position="126"/>
        <end position="226"/>
    </location>
</feature>
<reference evidence="4" key="2">
    <citation type="submission" date="2021-04" db="EMBL/GenBank/DDBJ databases">
        <authorList>
            <person name="Gilroy R."/>
        </authorList>
    </citation>
    <scope>NUCLEOTIDE SEQUENCE</scope>
    <source>
        <strain evidence="4">8470</strain>
    </source>
</reference>
<dbReference type="AlphaFoldDB" id="A0A948X3M2"/>
<dbReference type="InterPro" id="IPR046357">
    <property type="entry name" value="PPIase_dom_sf"/>
</dbReference>
<keyword evidence="2" id="KW-0732">Signal</keyword>
<dbReference type="InterPro" id="IPR000297">
    <property type="entry name" value="PPIase_PpiC"/>
</dbReference>
<evidence type="ECO:0000313" key="4">
    <source>
        <dbReference type="EMBL" id="MBU3857265.1"/>
    </source>
</evidence>
<dbReference type="PANTHER" id="PTHR47245">
    <property type="entry name" value="PEPTIDYLPROLYL ISOMERASE"/>
    <property type="match status" value="1"/>
</dbReference>
<evidence type="ECO:0000259" key="3">
    <source>
        <dbReference type="PROSITE" id="PS50198"/>
    </source>
</evidence>
<name>A0A948X3M2_9BACT</name>
<organism evidence="4 5">
    <name type="scientific">Candidatus Phocaeicola excrementipullorum</name>
    <dbReference type="NCBI Taxonomy" id="2838731"/>
    <lineage>
        <taxon>Bacteria</taxon>
        <taxon>Pseudomonadati</taxon>
        <taxon>Bacteroidota</taxon>
        <taxon>Bacteroidia</taxon>
        <taxon>Bacteroidales</taxon>
        <taxon>Bacteroidaceae</taxon>
        <taxon>Phocaeicola</taxon>
    </lineage>
</organism>
<comment type="caution">
    <text evidence="4">The sequence shown here is derived from an EMBL/GenBank/DDBJ whole genome shotgun (WGS) entry which is preliminary data.</text>
</comment>
<keyword evidence="1" id="KW-0697">Rotamase</keyword>
<keyword evidence="1 4" id="KW-0413">Isomerase</keyword>
<proteinExistence type="predicted"/>
<dbReference type="InterPro" id="IPR050245">
    <property type="entry name" value="PrsA_foldase"/>
</dbReference>